<dbReference type="RefSeq" id="WP_073555425.1">
    <property type="nucleotide sequence ID" value="NZ_MRCA01000003.1"/>
</dbReference>
<dbReference type="AlphaFoldDB" id="A0A1U7H1L2"/>
<name>A0A1U7H1L2_9CYAN</name>
<evidence type="ECO:0000313" key="2">
    <source>
        <dbReference type="Proteomes" id="UP000186391"/>
    </source>
</evidence>
<accession>A0A1U7H1L2</accession>
<dbReference type="EMBL" id="MRCA01000003">
    <property type="protein sequence ID" value="OKH14828.1"/>
    <property type="molecule type" value="Genomic_DNA"/>
</dbReference>
<comment type="caution">
    <text evidence="1">The sequence shown here is derived from an EMBL/GenBank/DDBJ whole genome shotgun (WGS) entry which is preliminary data.</text>
</comment>
<proteinExistence type="predicted"/>
<organism evidence="1 2">
    <name type="scientific">Fischerella major NIES-592</name>
    <dbReference type="NCBI Taxonomy" id="210994"/>
    <lineage>
        <taxon>Bacteria</taxon>
        <taxon>Bacillati</taxon>
        <taxon>Cyanobacteriota</taxon>
        <taxon>Cyanophyceae</taxon>
        <taxon>Nostocales</taxon>
        <taxon>Hapalosiphonaceae</taxon>
        <taxon>Fischerella</taxon>
    </lineage>
</organism>
<sequence>MKLTTSLSDSAFRFARRILEAARLFVFRRISYSSDGRTSFWEVRNLHGARVKDFWHDVKNEANIDSNKADITPDEALTASNKAPTLAKNQSQQGFKNPSVTPQEHITNSFEEFVMCSCTPDENPQVDQTATAPFGGRRLHLSKAWKRKNKSHLW</sequence>
<reference evidence="1 2" key="1">
    <citation type="submission" date="2016-11" db="EMBL/GenBank/DDBJ databases">
        <title>Draft Genome Sequences of Nine Cyanobacterial Strains from Diverse Habitats.</title>
        <authorList>
            <person name="Zhu T."/>
            <person name="Hou S."/>
            <person name="Lu X."/>
            <person name="Hess W.R."/>
        </authorList>
    </citation>
    <scope>NUCLEOTIDE SEQUENCE [LARGE SCALE GENOMIC DNA]</scope>
    <source>
        <strain evidence="1 2">NIES-592</strain>
    </source>
</reference>
<dbReference type="Proteomes" id="UP000186391">
    <property type="component" value="Unassembled WGS sequence"/>
</dbReference>
<protein>
    <submittedName>
        <fullName evidence="1">Uncharacterized protein</fullName>
    </submittedName>
</protein>
<evidence type="ECO:0000313" key="1">
    <source>
        <dbReference type="EMBL" id="OKH14828.1"/>
    </source>
</evidence>
<gene>
    <name evidence="1" type="ORF">NIES592_08095</name>
</gene>
<keyword evidence="2" id="KW-1185">Reference proteome</keyword>